<dbReference type="Proteomes" id="UP000006591">
    <property type="component" value="Chromosome 4"/>
</dbReference>
<reference evidence="4" key="2">
    <citation type="submission" date="2018-04" db="EMBL/GenBank/DDBJ databases">
        <title>OnivRS2 (Oryza nivara Reference Sequence Version 2).</title>
        <authorList>
            <person name="Zhang J."/>
            <person name="Kudrna D."/>
            <person name="Lee S."/>
            <person name="Talag J."/>
            <person name="Rajasekar S."/>
            <person name="Welchert J."/>
            <person name="Hsing Y.-I."/>
            <person name="Wing R.A."/>
        </authorList>
    </citation>
    <scope>NUCLEOTIDE SEQUENCE [LARGE SCALE GENOMIC DNA]</scope>
    <source>
        <strain evidence="4">SL10</strain>
    </source>
</reference>
<dbReference type="AlphaFoldDB" id="A0A0E0GY44"/>
<protein>
    <recommendedName>
        <fullName evidence="3">DUF4220 domain-containing protein</fullName>
    </recommendedName>
</protein>
<keyword evidence="5" id="KW-1185">Reference proteome</keyword>
<dbReference type="Pfam" id="PF13968">
    <property type="entry name" value="DUF4220"/>
    <property type="match status" value="1"/>
</dbReference>
<sequence length="679" mass="77374">MGLSSAIEWWEEWQLRILALSSMGIQVFLFFSAMMRKRAIPSWFRSIVWLAYLGSDATVIYAMASLFNRHKNQDYTNSFKVQGSYSLEVFWAPILLIHLGGQDVITAYNIEDNELWRRQVLTTVSQITVSVYVFYKSWWLDIIHSDLRMMQAAMQMFVFGVLKCIEKPWALRSASINMLVSSNSLITKIEKSNEEGDSIDISLESYVEEARKFVLNPSDVDGNRCHFKPYMLFVDLSLPYSLRLSILKTLWIRDDVHLLLQEELAHTFHRLYTKLRTLVPDHHVVWSTDWKNIPKSPRSIRSVLESISRILRILGLFFLFEASGIFLLSHKEVYKSNDIKVTYVLLCCTTMIEFLSLFGWVYTNIFRKNPPWSYKVSQCRLIGNYVGSSIKPCDSSRSIIVLVLQHVKSGWKDYITNVASYRMFNDNRGQWSLQRNNCDNEDLAWSVRAPFDESVLLWHLATDLCLLSEGYTNEGATRSIEISNYMMYLLLNNPDMLMAGTKRSLFTTAIHELKGIIGDETLEDIDLAHKIIAKMESSEGCPSFIHNACVLSKALLCLDNMKMWEVIEGVWVEMLCFSASRCRGYLHAKSLGNGGELLTFVWLLLLQMGMEPLAEKLQRAEIPKRGGNGAASAASLSSDKSLALQRKKTEVPSGDEGNIADVPSTSNDSIVIDIGDNAS</sequence>
<dbReference type="InterPro" id="IPR007658">
    <property type="entry name" value="DUF594"/>
</dbReference>
<feature type="compositionally biased region" description="Low complexity" evidence="1">
    <location>
        <begin position="630"/>
        <end position="644"/>
    </location>
</feature>
<name>A0A0E0GY44_ORYNI</name>
<feature type="domain" description="DUF4220" evidence="3">
    <location>
        <begin position="49"/>
        <end position="361"/>
    </location>
</feature>
<evidence type="ECO:0000313" key="5">
    <source>
        <dbReference type="Proteomes" id="UP000006591"/>
    </source>
</evidence>
<reference evidence="4" key="1">
    <citation type="submission" date="2015-04" db="UniProtKB">
        <authorList>
            <consortium name="EnsemblPlants"/>
        </authorList>
    </citation>
    <scope>IDENTIFICATION</scope>
    <source>
        <strain evidence="4">SL10</strain>
    </source>
</reference>
<dbReference type="Gramene" id="ONIVA04G03460.1">
    <property type="protein sequence ID" value="ONIVA04G03460.1"/>
    <property type="gene ID" value="ONIVA04G03460"/>
</dbReference>
<feature type="transmembrane region" description="Helical" evidence="2">
    <location>
        <begin position="47"/>
        <end position="67"/>
    </location>
</feature>
<feature type="transmembrane region" description="Helical" evidence="2">
    <location>
        <begin position="310"/>
        <end position="329"/>
    </location>
</feature>
<dbReference type="eggNOG" id="ENOG502RRPP">
    <property type="taxonomic scope" value="Eukaryota"/>
</dbReference>
<dbReference type="STRING" id="4536.A0A0E0GY44"/>
<dbReference type="Pfam" id="PF04578">
    <property type="entry name" value="DUF594"/>
    <property type="match status" value="1"/>
</dbReference>
<evidence type="ECO:0000259" key="3">
    <source>
        <dbReference type="Pfam" id="PF13968"/>
    </source>
</evidence>
<feature type="transmembrane region" description="Helical" evidence="2">
    <location>
        <begin position="341"/>
        <end position="362"/>
    </location>
</feature>
<feature type="transmembrane region" description="Helical" evidence="2">
    <location>
        <begin position="13"/>
        <end position="35"/>
    </location>
</feature>
<evidence type="ECO:0000313" key="4">
    <source>
        <dbReference type="EnsemblPlants" id="ONIVA04G03460.1"/>
    </source>
</evidence>
<keyword evidence="2" id="KW-0472">Membrane</keyword>
<dbReference type="PANTHER" id="PTHR31325">
    <property type="entry name" value="OS01G0798800 PROTEIN-RELATED"/>
    <property type="match status" value="1"/>
</dbReference>
<organism evidence="4">
    <name type="scientific">Oryza nivara</name>
    <name type="common">Indian wild rice</name>
    <name type="synonym">Oryza sativa f. spontanea</name>
    <dbReference type="NCBI Taxonomy" id="4536"/>
    <lineage>
        <taxon>Eukaryota</taxon>
        <taxon>Viridiplantae</taxon>
        <taxon>Streptophyta</taxon>
        <taxon>Embryophyta</taxon>
        <taxon>Tracheophyta</taxon>
        <taxon>Spermatophyta</taxon>
        <taxon>Magnoliopsida</taxon>
        <taxon>Liliopsida</taxon>
        <taxon>Poales</taxon>
        <taxon>Poaceae</taxon>
        <taxon>BOP clade</taxon>
        <taxon>Oryzoideae</taxon>
        <taxon>Oryzeae</taxon>
        <taxon>Oryzinae</taxon>
        <taxon>Oryza</taxon>
    </lineage>
</organism>
<proteinExistence type="predicted"/>
<evidence type="ECO:0000256" key="2">
    <source>
        <dbReference type="SAM" id="Phobius"/>
    </source>
</evidence>
<keyword evidence="2" id="KW-1133">Transmembrane helix</keyword>
<dbReference type="InterPro" id="IPR025315">
    <property type="entry name" value="DUF4220"/>
</dbReference>
<feature type="region of interest" description="Disordered" evidence="1">
    <location>
        <begin position="625"/>
        <end position="679"/>
    </location>
</feature>
<dbReference type="EnsemblPlants" id="ONIVA04G03460.1">
    <property type="protein sequence ID" value="ONIVA04G03460.1"/>
    <property type="gene ID" value="ONIVA04G03460"/>
</dbReference>
<dbReference type="OMA" id="CCTTMIE"/>
<dbReference type="HOGENOM" id="CLU_009180_4_0_1"/>
<keyword evidence="2" id="KW-0812">Transmembrane</keyword>
<accession>A0A0E0GY44</accession>
<evidence type="ECO:0000256" key="1">
    <source>
        <dbReference type="SAM" id="MobiDB-lite"/>
    </source>
</evidence>